<evidence type="ECO:0000256" key="7">
    <source>
        <dbReference type="ARBA" id="ARBA00023136"/>
    </source>
</evidence>
<feature type="transmembrane region" description="Helical" evidence="8">
    <location>
        <begin position="112"/>
        <end position="134"/>
    </location>
</feature>
<feature type="domain" description="Major facilitator superfamily (MFS) profile" evidence="9">
    <location>
        <begin position="21"/>
        <end position="504"/>
    </location>
</feature>
<dbReference type="PANTHER" id="PTHR42718">
    <property type="entry name" value="MAJOR FACILITATOR SUPERFAMILY MULTIDRUG TRANSPORTER MFSC"/>
    <property type="match status" value="1"/>
</dbReference>
<feature type="transmembrane region" description="Helical" evidence="8">
    <location>
        <begin position="238"/>
        <end position="257"/>
    </location>
</feature>
<dbReference type="InterPro" id="IPR036259">
    <property type="entry name" value="MFS_trans_sf"/>
</dbReference>
<feature type="transmembrane region" description="Helical" evidence="8">
    <location>
        <begin position="311"/>
        <end position="330"/>
    </location>
</feature>
<dbReference type="InterPro" id="IPR004638">
    <property type="entry name" value="EmrB-like"/>
</dbReference>
<evidence type="ECO:0000256" key="5">
    <source>
        <dbReference type="ARBA" id="ARBA00022692"/>
    </source>
</evidence>
<dbReference type="NCBIfam" id="TIGR00711">
    <property type="entry name" value="efflux_EmrB"/>
    <property type="match status" value="1"/>
</dbReference>
<dbReference type="PANTHER" id="PTHR42718:SF9">
    <property type="entry name" value="MAJOR FACILITATOR SUPERFAMILY MULTIDRUG TRANSPORTER MFSC"/>
    <property type="match status" value="1"/>
</dbReference>
<keyword evidence="6 8" id="KW-1133">Transmembrane helix</keyword>
<evidence type="ECO:0000313" key="10">
    <source>
        <dbReference type="EMBL" id="MBB3890343.1"/>
    </source>
</evidence>
<feature type="transmembrane region" description="Helical" evidence="8">
    <location>
        <begin position="366"/>
        <end position="385"/>
    </location>
</feature>
<feature type="transmembrane region" description="Helical" evidence="8">
    <location>
        <begin position="12"/>
        <end position="34"/>
    </location>
</feature>
<evidence type="ECO:0000256" key="2">
    <source>
        <dbReference type="ARBA" id="ARBA00008537"/>
    </source>
</evidence>
<keyword evidence="5 8" id="KW-0812">Transmembrane</keyword>
<feature type="transmembrane region" description="Helical" evidence="8">
    <location>
        <begin position="480"/>
        <end position="499"/>
    </location>
</feature>
<dbReference type="SUPFAM" id="SSF103473">
    <property type="entry name" value="MFS general substrate transporter"/>
    <property type="match status" value="1"/>
</dbReference>
<feature type="transmembrane region" description="Helical" evidence="8">
    <location>
        <begin position="207"/>
        <end position="226"/>
    </location>
</feature>
<dbReference type="Gene3D" id="1.20.1720.10">
    <property type="entry name" value="Multidrug resistance protein D"/>
    <property type="match status" value="2"/>
</dbReference>
<accession>A0A839ZY87</accession>
<evidence type="ECO:0000256" key="8">
    <source>
        <dbReference type="SAM" id="Phobius"/>
    </source>
</evidence>
<dbReference type="CDD" id="cd17503">
    <property type="entry name" value="MFS_LmrB_MDR_like"/>
    <property type="match status" value="1"/>
</dbReference>
<keyword evidence="11" id="KW-1185">Reference proteome</keyword>
<dbReference type="Pfam" id="PF07690">
    <property type="entry name" value="MFS_1"/>
    <property type="match status" value="1"/>
</dbReference>
<dbReference type="Proteomes" id="UP000530564">
    <property type="component" value="Unassembled WGS sequence"/>
</dbReference>
<gene>
    <name evidence="10" type="ORF">GGQ61_001040</name>
</gene>
<reference evidence="10 11" key="1">
    <citation type="submission" date="2020-08" db="EMBL/GenBank/DDBJ databases">
        <title>Genomic Encyclopedia of Type Strains, Phase IV (KMG-IV): sequencing the most valuable type-strain genomes for metagenomic binning, comparative biology and taxonomic classification.</title>
        <authorList>
            <person name="Goeker M."/>
        </authorList>
    </citation>
    <scope>NUCLEOTIDE SEQUENCE [LARGE SCALE GENOMIC DNA]</scope>
    <source>
        <strain evidence="10 11">DSM 21793</strain>
    </source>
</reference>
<protein>
    <submittedName>
        <fullName evidence="10">DHA2 family multidrug resistance protein</fullName>
    </submittedName>
</protein>
<dbReference type="InterPro" id="IPR011701">
    <property type="entry name" value="MFS"/>
</dbReference>
<dbReference type="GO" id="GO:0022857">
    <property type="term" value="F:transmembrane transporter activity"/>
    <property type="evidence" value="ECO:0007669"/>
    <property type="project" value="InterPro"/>
</dbReference>
<proteinExistence type="inferred from homology"/>
<name>A0A839ZY87_9CAUL</name>
<comment type="subcellular location">
    <subcellularLocation>
        <location evidence="1">Cell membrane</location>
        <topology evidence="1">Multi-pass membrane protein</topology>
    </subcellularLocation>
</comment>
<dbReference type="EMBL" id="JACIDK010000001">
    <property type="protein sequence ID" value="MBB3890343.1"/>
    <property type="molecule type" value="Genomic_DNA"/>
</dbReference>
<evidence type="ECO:0000313" key="11">
    <source>
        <dbReference type="Proteomes" id="UP000530564"/>
    </source>
</evidence>
<organism evidence="10 11">
    <name type="scientific">Phenylobacterium haematophilum</name>
    <dbReference type="NCBI Taxonomy" id="98513"/>
    <lineage>
        <taxon>Bacteria</taxon>
        <taxon>Pseudomonadati</taxon>
        <taxon>Pseudomonadota</taxon>
        <taxon>Alphaproteobacteria</taxon>
        <taxon>Caulobacterales</taxon>
        <taxon>Caulobacteraceae</taxon>
        <taxon>Phenylobacterium</taxon>
    </lineage>
</organism>
<feature type="transmembrane region" description="Helical" evidence="8">
    <location>
        <begin position="342"/>
        <end position="360"/>
    </location>
</feature>
<feature type="transmembrane region" description="Helical" evidence="8">
    <location>
        <begin position="87"/>
        <end position="106"/>
    </location>
</feature>
<feature type="transmembrane region" description="Helical" evidence="8">
    <location>
        <begin position="173"/>
        <end position="195"/>
    </location>
</feature>
<dbReference type="GO" id="GO:0005886">
    <property type="term" value="C:plasma membrane"/>
    <property type="evidence" value="ECO:0007669"/>
    <property type="project" value="UniProtKB-SubCell"/>
</dbReference>
<evidence type="ECO:0000256" key="3">
    <source>
        <dbReference type="ARBA" id="ARBA00022448"/>
    </source>
</evidence>
<evidence type="ECO:0000256" key="1">
    <source>
        <dbReference type="ARBA" id="ARBA00004651"/>
    </source>
</evidence>
<dbReference type="AlphaFoldDB" id="A0A839ZY87"/>
<comment type="caution">
    <text evidence="10">The sequence shown here is derived from an EMBL/GenBank/DDBJ whole genome shotgun (WGS) entry which is preliminary data.</text>
</comment>
<keyword evidence="7 8" id="KW-0472">Membrane</keyword>
<comment type="similarity">
    <text evidence="2">Belongs to the major facilitator superfamily. EmrB family.</text>
</comment>
<evidence type="ECO:0000256" key="4">
    <source>
        <dbReference type="ARBA" id="ARBA00022475"/>
    </source>
</evidence>
<feature type="transmembrane region" description="Helical" evidence="8">
    <location>
        <begin position="278"/>
        <end position="299"/>
    </location>
</feature>
<keyword evidence="4" id="KW-1003">Cell membrane</keyword>
<evidence type="ECO:0000256" key="6">
    <source>
        <dbReference type="ARBA" id="ARBA00022989"/>
    </source>
</evidence>
<dbReference type="PROSITE" id="PS50850">
    <property type="entry name" value="MFS"/>
    <property type="match status" value="1"/>
</dbReference>
<keyword evidence="3" id="KW-0813">Transport</keyword>
<sequence>MSQSQSTPAPAPLTGLALLVTGLLLGLANFMVVLDITIANVAVPHIAGGLAVSPSQGTWVITSYSVAEAITVPLSGWLAQRFGAVKVFVFGLVGFGVCSILCGLAPTFGFLVFARVLQGLCGGPIMPMSQTLLLQIFPKEKAPQALGLWSMTTVVGPIAGPILGGTISDTIGWHWIFFINIPVAFGVAFLAYRALIGRQGATRRVPVDYMGLTLLIVWVGALQIMLDTGKEHDWFASSFIVGLAVVAAVGFAAFLIWELTAENPIVNLRVFRHRGYTIGVTTLSLTFGAFFASVVILPLWLQTNMGYTATWAGYAAAFQGVLAVVMSPIVASQVAKRDPRALVSFGVFWMAGIAIWRSHFATNADFMTIALPQLALGFAMPFFFIPTQSIALGAVDEEETAAAAGIANFLRVVAGAFATSLMTTSWENQASAKRAELVGALNQPQSALDGMVAQGFSPDQALRQLEGLVQSQAVMLSTNLMFLTTAVVFAIAATTIWLAPRPKRAAGPGGGH</sequence>
<feature type="transmembrane region" description="Helical" evidence="8">
    <location>
        <begin position="146"/>
        <end position="167"/>
    </location>
</feature>
<dbReference type="RefSeq" id="WP_343056036.1">
    <property type="nucleotide sequence ID" value="NZ_JACIDK010000001.1"/>
</dbReference>
<dbReference type="InterPro" id="IPR020846">
    <property type="entry name" value="MFS_dom"/>
</dbReference>
<evidence type="ECO:0000259" key="9">
    <source>
        <dbReference type="PROSITE" id="PS50850"/>
    </source>
</evidence>